<gene>
    <name evidence="1" type="ORF">TSPGSL018_29346</name>
</gene>
<protein>
    <submittedName>
        <fullName evidence="1">Uncharacterized protein</fullName>
    </submittedName>
</protein>
<evidence type="ECO:0000313" key="1">
    <source>
        <dbReference type="EMBL" id="JAC73252.1"/>
    </source>
</evidence>
<dbReference type="AlphaFoldDB" id="A0A061RJY9"/>
<dbReference type="EMBL" id="GBEZ01012656">
    <property type="protein sequence ID" value="JAC73252.1"/>
    <property type="molecule type" value="Transcribed_RNA"/>
</dbReference>
<name>A0A061RJY9_9CHLO</name>
<proteinExistence type="predicted"/>
<sequence>MAKREQDKVLRCFQPRADCSRGPGHSCIPTQLVLNAAGRSSDIRANRPWLISSTKALDGFESASNA</sequence>
<accession>A0A061RJY9</accession>
<organism evidence="1">
    <name type="scientific">Tetraselmis sp. GSL018</name>
    <dbReference type="NCBI Taxonomy" id="582737"/>
    <lineage>
        <taxon>Eukaryota</taxon>
        <taxon>Viridiplantae</taxon>
        <taxon>Chlorophyta</taxon>
        <taxon>core chlorophytes</taxon>
        <taxon>Chlorodendrophyceae</taxon>
        <taxon>Chlorodendrales</taxon>
        <taxon>Chlorodendraceae</taxon>
        <taxon>Tetraselmis</taxon>
    </lineage>
</organism>
<reference evidence="1" key="1">
    <citation type="submission" date="2014-05" db="EMBL/GenBank/DDBJ databases">
        <title>The transcriptome of the halophilic microalga Tetraselmis sp. GSL018 isolated from the Great Salt Lake, Utah.</title>
        <authorList>
            <person name="Jinkerson R.E."/>
            <person name="D'Adamo S."/>
            <person name="Posewitz M.C."/>
        </authorList>
    </citation>
    <scope>NUCLEOTIDE SEQUENCE</scope>
    <source>
        <strain evidence="1">GSL018</strain>
    </source>
</reference>